<evidence type="ECO:0000313" key="2">
    <source>
        <dbReference type="EMBL" id="ACI17767.1"/>
    </source>
</evidence>
<keyword evidence="3" id="KW-1185">Reference proteome</keyword>
<evidence type="ECO:0000256" key="1">
    <source>
        <dbReference type="SAM" id="MobiDB-lite"/>
    </source>
</evidence>
<proteinExistence type="predicted"/>
<dbReference type="AlphaFoldDB" id="B5Y815"/>
<dbReference type="EMBL" id="CP001145">
    <property type="protein sequence ID" value="ACI17767.1"/>
    <property type="molecule type" value="Genomic_DNA"/>
</dbReference>
<feature type="compositionally biased region" description="Basic and acidic residues" evidence="1">
    <location>
        <begin position="8"/>
        <end position="30"/>
    </location>
</feature>
<sequence>MEMTAANLRKEGASPERGPKKEERKEREKYLSNFPVV</sequence>
<name>B5Y815_COPPD</name>
<evidence type="ECO:0000313" key="3">
    <source>
        <dbReference type="Proteomes" id="UP000001732"/>
    </source>
</evidence>
<reference evidence="2 3" key="2">
    <citation type="journal article" date="2014" name="Genome Announc.">
        <title>Complete Genome Sequence of Coprothermobacter proteolyticus DSM 5265.</title>
        <authorList>
            <person name="Alexiev A."/>
            <person name="Coil D.A."/>
            <person name="Badger J.H."/>
            <person name="Enticknap J."/>
            <person name="Ward N."/>
            <person name="Robb F.T."/>
            <person name="Eisen J.A."/>
        </authorList>
    </citation>
    <scope>NUCLEOTIDE SEQUENCE [LARGE SCALE GENOMIC DNA]</scope>
    <source>
        <strain evidence="3">ATCC 35245 / DSM 5265 / OCM 4 / BT</strain>
    </source>
</reference>
<gene>
    <name evidence="2" type="ordered locus">COPRO5265_0557</name>
</gene>
<protein>
    <submittedName>
        <fullName evidence="2">Uncharacterized protein</fullName>
    </submittedName>
</protein>
<accession>B5Y815</accession>
<feature type="region of interest" description="Disordered" evidence="1">
    <location>
        <begin position="1"/>
        <end position="37"/>
    </location>
</feature>
<organism evidence="2 3">
    <name type="scientific">Coprothermobacter proteolyticus (strain ATCC 35245 / DSM 5265 / OCM 4 / BT)</name>
    <dbReference type="NCBI Taxonomy" id="309798"/>
    <lineage>
        <taxon>Bacteria</taxon>
        <taxon>Pseudomonadati</taxon>
        <taxon>Coprothermobacterota</taxon>
        <taxon>Coprothermobacteria</taxon>
        <taxon>Coprothermobacterales</taxon>
        <taxon>Coprothermobacteraceae</taxon>
        <taxon>Coprothermobacter</taxon>
    </lineage>
</organism>
<reference evidence="3" key="1">
    <citation type="submission" date="2008-08" db="EMBL/GenBank/DDBJ databases">
        <title>The complete genome sequence of Coprothermobacter proteolyticus strain ATCC 5245 / DSM 5265 / BT.</title>
        <authorList>
            <person name="Dodson R.J."/>
            <person name="Durkin A.S."/>
            <person name="Wu M."/>
            <person name="Eisen J."/>
            <person name="Sutton G."/>
        </authorList>
    </citation>
    <scope>NUCLEOTIDE SEQUENCE [LARGE SCALE GENOMIC DNA]</scope>
    <source>
        <strain evidence="3">ATCC 35245 / DSM 5265 / OCM 4 / BT</strain>
    </source>
</reference>
<dbReference type="Proteomes" id="UP000001732">
    <property type="component" value="Chromosome"/>
</dbReference>